<keyword evidence="2" id="KW-1185">Reference proteome</keyword>
<proteinExistence type="predicted"/>
<dbReference type="Proteomes" id="UP001145114">
    <property type="component" value="Unassembled WGS sequence"/>
</dbReference>
<protein>
    <submittedName>
        <fullName evidence="1">Bck1-like resistance to osmotic shock</fullName>
    </submittedName>
</protein>
<reference evidence="1" key="1">
    <citation type="submission" date="2022-06" db="EMBL/GenBank/DDBJ databases">
        <title>Phylogenomic reconstructions and comparative analyses of Kickxellomycotina fungi.</title>
        <authorList>
            <person name="Reynolds N.K."/>
            <person name="Stajich J.E."/>
            <person name="Barry K."/>
            <person name="Grigoriev I.V."/>
            <person name="Crous P."/>
            <person name="Smith M.E."/>
        </authorList>
    </citation>
    <scope>NUCLEOTIDE SEQUENCE</scope>
    <source>
        <strain evidence="1">RSA 2271</strain>
    </source>
</reference>
<feature type="non-terminal residue" evidence="1">
    <location>
        <position position="1"/>
    </location>
</feature>
<comment type="caution">
    <text evidence="1">The sequence shown here is derived from an EMBL/GenBank/DDBJ whole genome shotgun (WGS) entry which is preliminary data.</text>
</comment>
<dbReference type="EMBL" id="JAMZIH010004067">
    <property type="protein sequence ID" value="KAJ1676465.1"/>
    <property type="molecule type" value="Genomic_DNA"/>
</dbReference>
<organism evidence="1 2">
    <name type="scientific">Spiromyces aspiralis</name>
    <dbReference type="NCBI Taxonomy" id="68401"/>
    <lineage>
        <taxon>Eukaryota</taxon>
        <taxon>Fungi</taxon>
        <taxon>Fungi incertae sedis</taxon>
        <taxon>Zoopagomycota</taxon>
        <taxon>Kickxellomycotina</taxon>
        <taxon>Kickxellomycetes</taxon>
        <taxon>Kickxellales</taxon>
        <taxon>Kickxellaceae</taxon>
        <taxon>Spiromyces</taxon>
    </lineage>
</organism>
<name>A0ACC1HM58_9FUNG</name>
<sequence>ATYQRLAQIQQERQAVMADFKRKVHEERDDEVIERLLSYDMRGQHQSENREKLFAQSLEKFQPYTHRLQALNSKQVLLLKQFTTEFRELMDSASARLVQKQWDAAEILRNQFSEMLLSAIHSYHELVDTARKAIEFYRQLSESTTDLHVRTTQFVESRTMERSAMIKKIEDNKSLSEHVALKKRLEQYKVLPSAPSEHGSANGSNNGSTYVDERRDVATSYYSSASIPIALTAPTAPGADIATLGSSDLPSSS</sequence>
<feature type="non-terminal residue" evidence="1">
    <location>
        <position position="253"/>
    </location>
</feature>
<accession>A0ACC1HM58</accession>
<gene>
    <name evidence="1" type="primary">BRO1_2</name>
    <name evidence="1" type="ORF">EV182_008144</name>
</gene>
<evidence type="ECO:0000313" key="2">
    <source>
        <dbReference type="Proteomes" id="UP001145114"/>
    </source>
</evidence>
<evidence type="ECO:0000313" key="1">
    <source>
        <dbReference type="EMBL" id="KAJ1676465.1"/>
    </source>
</evidence>